<dbReference type="EMBL" id="CM032181">
    <property type="protein sequence ID" value="KAG7100033.1"/>
    <property type="molecule type" value="Genomic_DNA"/>
</dbReference>
<keyword evidence="3" id="KW-1185">Reference proteome</keyword>
<evidence type="ECO:0000256" key="1">
    <source>
        <dbReference type="SAM" id="MobiDB-lite"/>
    </source>
</evidence>
<reference evidence="2" key="1">
    <citation type="journal article" date="2021" name="Genome Biol. Evol.">
        <title>The assembled and annotated genome of the fairy-ring fungus Marasmius oreades.</title>
        <authorList>
            <person name="Hiltunen M."/>
            <person name="Ament-Velasquez S.L."/>
            <person name="Johannesson H."/>
        </authorList>
    </citation>
    <scope>NUCLEOTIDE SEQUENCE</scope>
    <source>
        <strain evidence="2">03SP1</strain>
    </source>
</reference>
<feature type="compositionally biased region" description="Acidic residues" evidence="1">
    <location>
        <begin position="677"/>
        <end position="696"/>
    </location>
</feature>
<dbReference type="RefSeq" id="XP_043016503.1">
    <property type="nucleotide sequence ID" value="XM_043147789.1"/>
</dbReference>
<dbReference type="KEGG" id="more:E1B28_001819"/>
<feature type="compositionally biased region" description="Basic and acidic residues" evidence="1">
    <location>
        <begin position="851"/>
        <end position="860"/>
    </location>
</feature>
<name>A0A9P8AFY7_9AGAR</name>
<gene>
    <name evidence="2" type="ORF">E1B28_001819</name>
</gene>
<dbReference type="Proteomes" id="UP001049176">
    <property type="component" value="Chromosome 1"/>
</dbReference>
<proteinExistence type="predicted"/>
<feature type="region of interest" description="Disordered" evidence="1">
    <location>
        <begin position="146"/>
        <end position="264"/>
    </location>
</feature>
<sequence>MQLQNTPTPSQSDEFDQVQGIQWTASMLAEVDVIEAASATGQLPRKRPLSPTKNAPEFARILAEKRKTEAEEATLLSSNALLSSTVPSTPLQSPLVPDLPPMTSISQLPSPLVPWRPTSTPQLQSPFEPFHHNFLPMAGVPPPAGFSATSHMPLHPHPGIYLHPPPPPTSSTIEKTEARSTPVPQASPGAPPPAGVSTSHLHPGILLHPPQPSSSHILPSQPPSASSSAPTIEKTEAQPTPMLQGDDDSSTTLPEASAGPGRASNAEHVVYQRICAELDCVLKNGSQELGQDPEVILGRYCIDSSVGKSKGFNSWNAFQLALNEEETLVEIAALLEPHGGLGWSSSSQPDSEMVLDAYVRFKRLTGWDKILRDMCSMSEVVVGHSVRSRRKNFDKIFDQVSALLNRGHNRYSFSGIVLMVGNNVNEDQSLARAYATPRLSQFAESCCMADSMNSLLGHARSLAYYATHREVVKDEALSTLQRLGYNIPDETLATFLAPLPEAAVANTTTTASFRPQLPSPQATSSQSSDTELTNTARKAVLARASECELSLPKLHWKKLNEYLLPRGYQVVNYPAGVTLPWDIPAPLASKGIGAHKRVEKLLLISACDMASGHRLTFVKTDASDLMNDKVPFVSFSPDADGKVSFVYASALERGKLPTRSRKKGKGKGKEKETTFAAEDDLYEEDTDSKDELEEETPTARPARVTRAKSQPPQATAPFKAPSKSSRVKLQPPIETISSIQSSRAKSQPPAKVSPAVQPKPTTKPPSALPPSASHSSAIKRVTWNLDNAQDREDHAADSASTAGQHGSGFTFEDGISRLKNTGTEKAPPISMQDFIGGARVPKRSSSSPPPVEDRGQDPRAQKKPRQGSYSLPEFPAFSAGTVASSTATAPVKHATPAVQQAAPMLHAPAANAAVQPAAPLQATPTTAAPPGPYWQTPPPMHRFSGHLELFRDTLDIHPMWHRLPPPRQPHSNLDIHRSPPPCLPHSDQPCPRNSFSNFLRLRRLSINLNLVIYLVRVAILCGGRMLLQSRFVTLHTTAFVRLPVLSS</sequence>
<protein>
    <submittedName>
        <fullName evidence="2">Uncharacterized protein</fullName>
    </submittedName>
</protein>
<feature type="region of interest" description="Disordered" evidence="1">
    <location>
        <begin position="510"/>
        <end position="531"/>
    </location>
</feature>
<dbReference type="OrthoDB" id="2665953at2759"/>
<feature type="region of interest" description="Disordered" evidence="1">
    <location>
        <begin position="791"/>
        <end position="874"/>
    </location>
</feature>
<evidence type="ECO:0000313" key="2">
    <source>
        <dbReference type="EMBL" id="KAG7100033.1"/>
    </source>
</evidence>
<organism evidence="2 3">
    <name type="scientific">Marasmius oreades</name>
    <name type="common">fairy-ring Marasmius</name>
    <dbReference type="NCBI Taxonomy" id="181124"/>
    <lineage>
        <taxon>Eukaryota</taxon>
        <taxon>Fungi</taxon>
        <taxon>Dikarya</taxon>
        <taxon>Basidiomycota</taxon>
        <taxon>Agaricomycotina</taxon>
        <taxon>Agaricomycetes</taxon>
        <taxon>Agaricomycetidae</taxon>
        <taxon>Agaricales</taxon>
        <taxon>Marasmiineae</taxon>
        <taxon>Marasmiaceae</taxon>
        <taxon>Marasmius</taxon>
    </lineage>
</organism>
<dbReference type="AlphaFoldDB" id="A0A9P8AFY7"/>
<dbReference type="GeneID" id="66070895"/>
<comment type="caution">
    <text evidence="2">The sequence shown here is derived from an EMBL/GenBank/DDBJ whole genome shotgun (WGS) entry which is preliminary data.</text>
</comment>
<evidence type="ECO:0000313" key="3">
    <source>
        <dbReference type="Proteomes" id="UP001049176"/>
    </source>
</evidence>
<feature type="region of interest" description="Disordered" evidence="1">
    <location>
        <begin position="658"/>
        <end position="777"/>
    </location>
</feature>
<accession>A0A9P8AFY7</accession>
<feature type="compositionally biased region" description="Polar residues" evidence="1">
    <location>
        <begin position="735"/>
        <end position="745"/>
    </location>
</feature>